<organism evidence="1 2">
    <name type="scientific">Wolfiporia cocos (strain MD-104)</name>
    <name type="common">Brown rot fungus</name>
    <dbReference type="NCBI Taxonomy" id="742152"/>
    <lineage>
        <taxon>Eukaryota</taxon>
        <taxon>Fungi</taxon>
        <taxon>Dikarya</taxon>
        <taxon>Basidiomycota</taxon>
        <taxon>Agaricomycotina</taxon>
        <taxon>Agaricomycetes</taxon>
        <taxon>Polyporales</taxon>
        <taxon>Phaeolaceae</taxon>
        <taxon>Wolfiporia</taxon>
    </lineage>
</organism>
<gene>
    <name evidence="1" type="ORF">WOLCODRAFT_141184</name>
</gene>
<reference evidence="1 2" key="1">
    <citation type="journal article" date="2012" name="Science">
        <title>The Paleozoic origin of enzymatic lignin decomposition reconstructed from 31 fungal genomes.</title>
        <authorList>
            <person name="Floudas D."/>
            <person name="Binder M."/>
            <person name="Riley R."/>
            <person name="Barry K."/>
            <person name="Blanchette R.A."/>
            <person name="Henrissat B."/>
            <person name="Martinez A.T."/>
            <person name="Otillar R."/>
            <person name="Spatafora J.W."/>
            <person name="Yadav J.S."/>
            <person name="Aerts A."/>
            <person name="Benoit I."/>
            <person name="Boyd A."/>
            <person name="Carlson A."/>
            <person name="Copeland A."/>
            <person name="Coutinho P.M."/>
            <person name="de Vries R.P."/>
            <person name="Ferreira P."/>
            <person name="Findley K."/>
            <person name="Foster B."/>
            <person name="Gaskell J."/>
            <person name="Glotzer D."/>
            <person name="Gorecki P."/>
            <person name="Heitman J."/>
            <person name="Hesse C."/>
            <person name="Hori C."/>
            <person name="Igarashi K."/>
            <person name="Jurgens J.A."/>
            <person name="Kallen N."/>
            <person name="Kersten P."/>
            <person name="Kohler A."/>
            <person name="Kuees U."/>
            <person name="Kumar T.K.A."/>
            <person name="Kuo A."/>
            <person name="LaButti K."/>
            <person name="Larrondo L.F."/>
            <person name="Lindquist E."/>
            <person name="Ling A."/>
            <person name="Lombard V."/>
            <person name="Lucas S."/>
            <person name="Lundell T."/>
            <person name="Martin R."/>
            <person name="McLaughlin D.J."/>
            <person name="Morgenstern I."/>
            <person name="Morin E."/>
            <person name="Murat C."/>
            <person name="Nagy L.G."/>
            <person name="Nolan M."/>
            <person name="Ohm R.A."/>
            <person name="Patyshakuliyeva A."/>
            <person name="Rokas A."/>
            <person name="Ruiz-Duenas F.J."/>
            <person name="Sabat G."/>
            <person name="Salamov A."/>
            <person name="Samejima M."/>
            <person name="Schmutz J."/>
            <person name="Slot J.C."/>
            <person name="St John F."/>
            <person name="Stenlid J."/>
            <person name="Sun H."/>
            <person name="Sun S."/>
            <person name="Syed K."/>
            <person name="Tsang A."/>
            <person name="Wiebenga A."/>
            <person name="Young D."/>
            <person name="Pisabarro A."/>
            <person name="Eastwood D.C."/>
            <person name="Martin F."/>
            <person name="Cullen D."/>
            <person name="Grigoriev I.V."/>
            <person name="Hibbett D.S."/>
        </authorList>
    </citation>
    <scope>NUCLEOTIDE SEQUENCE [LARGE SCALE GENOMIC DNA]</scope>
    <source>
        <strain evidence="1 2">MD-104</strain>
    </source>
</reference>
<dbReference type="EMBL" id="KB467987">
    <property type="protein sequence ID" value="PCH39323.1"/>
    <property type="molecule type" value="Genomic_DNA"/>
</dbReference>
<accession>A0A2H3JHK7</accession>
<proteinExistence type="predicted"/>
<dbReference type="AlphaFoldDB" id="A0A2H3JHK7"/>
<dbReference type="Proteomes" id="UP000218811">
    <property type="component" value="Unassembled WGS sequence"/>
</dbReference>
<evidence type="ECO:0000313" key="2">
    <source>
        <dbReference type="Proteomes" id="UP000218811"/>
    </source>
</evidence>
<sequence>MPDQTLYINVLCAGSCAGRDCLLGLALHLAAPGTSCTSGSWIVWSATERIQYLKHEAHVVSGLLRVHS</sequence>
<protein>
    <submittedName>
        <fullName evidence="1">Uncharacterized protein</fullName>
    </submittedName>
</protein>
<name>A0A2H3JHK7_WOLCO</name>
<evidence type="ECO:0000313" key="1">
    <source>
        <dbReference type="EMBL" id="PCH39323.1"/>
    </source>
</evidence>
<keyword evidence="2" id="KW-1185">Reference proteome</keyword>